<comment type="caution">
    <text evidence="9">The sequence shown here is derived from an EMBL/GenBank/DDBJ whole genome shotgun (WGS) entry which is preliminary data.</text>
</comment>
<keyword evidence="6 8" id="KW-0472">Membrane</keyword>
<gene>
    <name evidence="9" type="ORF">QR680_006694</name>
</gene>
<accession>A0AA39HXQ4</accession>
<feature type="transmembrane region" description="Helical" evidence="8">
    <location>
        <begin position="856"/>
        <end position="876"/>
    </location>
</feature>
<evidence type="ECO:0000256" key="2">
    <source>
        <dbReference type="ARBA" id="ARBA00022692"/>
    </source>
</evidence>
<evidence type="ECO:0000313" key="9">
    <source>
        <dbReference type="EMBL" id="KAK0413261.1"/>
    </source>
</evidence>
<dbReference type="InterPro" id="IPR008485">
    <property type="entry name" value="JAMP"/>
</dbReference>
<evidence type="ECO:0000313" key="10">
    <source>
        <dbReference type="Proteomes" id="UP001175271"/>
    </source>
</evidence>
<evidence type="ECO:0008006" key="11">
    <source>
        <dbReference type="Google" id="ProtNLM"/>
    </source>
</evidence>
<feature type="transmembrane region" description="Helical" evidence="8">
    <location>
        <begin position="882"/>
        <end position="906"/>
    </location>
</feature>
<name>A0AA39HXQ4_9BILA</name>
<comment type="subcellular location">
    <subcellularLocation>
        <location evidence="1">Endoplasmic reticulum membrane</location>
        <topology evidence="1">Multi-pass membrane protein</topology>
    </subcellularLocation>
</comment>
<reference evidence="9" key="1">
    <citation type="submission" date="2023-06" db="EMBL/GenBank/DDBJ databases">
        <title>Genomic analysis of the entomopathogenic nematode Steinernema hermaphroditum.</title>
        <authorList>
            <person name="Schwarz E.M."/>
            <person name="Heppert J.K."/>
            <person name="Baniya A."/>
            <person name="Schwartz H.T."/>
            <person name="Tan C.-H."/>
            <person name="Antoshechkin I."/>
            <person name="Sternberg P.W."/>
            <person name="Goodrich-Blair H."/>
            <person name="Dillman A.R."/>
        </authorList>
    </citation>
    <scope>NUCLEOTIDE SEQUENCE</scope>
    <source>
        <strain evidence="9">PS9179</strain>
        <tissue evidence="9">Whole animal</tissue>
    </source>
</reference>
<feature type="transmembrane region" description="Helical" evidence="8">
    <location>
        <begin position="663"/>
        <end position="681"/>
    </location>
</feature>
<dbReference type="CDD" id="cd23995">
    <property type="entry name" value="Seipin_BSCL2_like"/>
    <property type="match status" value="1"/>
</dbReference>
<dbReference type="PANTHER" id="PTHR12740:SF4">
    <property type="entry name" value="JNK1_MAPK8-ASSOCIATED MEMBRANE PROTEIN"/>
    <property type="match status" value="1"/>
</dbReference>
<evidence type="ECO:0000256" key="6">
    <source>
        <dbReference type="ARBA" id="ARBA00023136"/>
    </source>
</evidence>
<evidence type="ECO:0000256" key="3">
    <source>
        <dbReference type="ARBA" id="ARBA00022824"/>
    </source>
</evidence>
<evidence type="ECO:0000256" key="1">
    <source>
        <dbReference type="ARBA" id="ARBA00004477"/>
    </source>
</evidence>
<feature type="transmembrane region" description="Helical" evidence="8">
    <location>
        <begin position="793"/>
        <end position="813"/>
    </location>
</feature>
<keyword evidence="2 8" id="KW-0812">Transmembrane</keyword>
<dbReference type="GO" id="GO:0005789">
    <property type="term" value="C:endoplasmic reticulum membrane"/>
    <property type="evidence" value="ECO:0007669"/>
    <property type="project" value="UniProtKB-SubCell"/>
</dbReference>
<evidence type="ECO:0000256" key="7">
    <source>
        <dbReference type="SAM" id="MobiDB-lite"/>
    </source>
</evidence>
<dbReference type="Proteomes" id="UP001175271">
    <property type="component" value="Unassembled WGS sequence"/>
</dbReference>
<organism evidence="9 10">
    <name type="scientific">Steinernema hermaphroditum</name>
    <dbReference type="NCBI Taxonomy" id="289476"/>
    <lineage>
        <taxon>Eukaryota</taxon>
        <taxon>Metazoa</taxon>
        <taxon>Ecdysozoa</taxon>
        <taxon>Nematoda</taxon>
        <taxon>Chromadorea</taxon>
        <taxon>Rhabditida</taxon>
        <taxon>Tylenchina</taxon>
        <taxon>Panagrolaimomorpha</taxon>
        <taxon>Strongyloidoidea</taxon>
        <taxon>Steinernematidae</taxon>
        <taxon>Steinernema</taxon>
    </lineage>
</organism>
<proteinExistence type="predicted"/>
<dbReference type="Pfam" id="PF05571">
    <property type="entry name" value="JAMP"/>
    <property type="match status" value="1"/>
</dbReference>
<feature type="transmembrane region" description="Helical" evidence="8">
    <location>
        <begin position="443"/>
        <end position="463"/>
    </location>
</feature>
<dbReference type="GO" id="GO:0036503">
    <property type="term" value="P:ERAD pathway"/>
    <property type="evidence" value="ECO:0007669"/>
    <property type="project" value="TreeGrafter"/>
</dbReference>
<feature type="transmembrane region" description="Helical" evidence="8">
    <location>
        <begin position="918"/>
        <end position="942"/>
    </location>
</feature>
<feature type="transmembrane region" description="Helical" evidence="8">
    <location>
        <begin position="762"/>
        <end position="781"/>
    </location>
</feature>
<feature type="transmembrane region" description="Helical" evidence="8">
    <location>
        <begin position="825"/>
        <end position="844"/>
    </location>
</feature>
<dbReference type="InterPro" id="IPR007217">
    <property type="entry name" value="Per1-like"/>
</dbReference>
<feature type="transmembrane region" description="Helical" evidence="8">
    <location>
        <begin position="17"/>
        <end position="41"/>
    </location>
</feature>
<dbReference type="PANTHER" id="PTHR12740">
    <property type="entry name" value="JNK1/MAPK8-ASSOCIATED MEMBRANE PROTEIN"/>
    <property type="match status" value="1"/>
</dbReference>
<evidence type="ECO:0000256" key="5">
    <source>
        <dbReference type="ARBA" id="ARBA00023098"/>
    </source>
</evidence>
<dbReference type="EMBL" id="JAUCMV010000003">
    <property type="protein sequence ID" value="KAK0413261.1"/>
    <property type="molecule type" value="Genomic_DNA"/>
</dbReference>
<feature type="transmembrane region" description="Helical" evidence="8">
    <location>
        <begin position="607"/>
        <end position="626"/>
    </location>
</feature>
<dbReference type="GO" id="GO:0006506">
    <property type="term" value="P:GPI anchor biosynthetic process"/>
    <property type="evidence" value="ECO:0007669"/>
    <property type="project" value="InterPro"/>
</dbReference>
<evidence type="ECO:0000256" key="8">
    <source>
        <dbReference type="SAM" id="Phobius"/>
    </source>
</evidence>
<dbReference type="GO" id="GO:0031625">
    <property type="term" value="F:ubiquitin protein ligase binding"/>
    <property type="evidence" value="ECO:0007669"/>
    <property type="project" value="TreeGrafter"/>
</dbReference>
<feature type="transmembrane region" description="Helical" evidence="8">
    <location>
        <begin position="571"/>
        <end position="587"/>
    </location>
</feature>
<sequence length="1006" mass="115264">MKSPIKVAQDSVANLPFWAMVVLSFQIIGIFFAAMLAPFALRSAVLPSLADYEHPLYFTFTTCFDQLHGVCSYPEARFHLGESDLNFATDTPYSLSVDFDFTPADPEFPLGVFLVTLQVYDENQTGLASYQRSTVFKDPRKSWSLYRLIRNAFFFPLYMIGYFETAVAGRIHIDFTKSFMDRATRPASFLVVQVQSRYIQIENAKLSVAAHFGLLRYLLYQWPIVSYIIVFTGTFASLFCCLMIARAYYYFTQEEAVEVKKDAEETPVEQSEVDDSEDERPVKKWGKPFHVEESRSPLKEGDTPKFPVWNDIPGIEAPKLPPRPLQVVGLASHVQNDNGALRQRKLNDVMNELESQNCPGFCGRNVLGDNTSFDQPLYSDCGACEWGYRAINKFACTPCTTQIEAYDYLYLVFNAIATCLVHCFFIHYYAVRANTQHSLRTMLGHLSCFLESLCAFLLSVLVLPPMGSPFLHGCTHSGLREWYPMFYNPFFMHVKKLRCTYEIVYPLYSLPFIFFALNLFFLMIFRSIYCIYASRNVLFSSKPYYAALWALPVISTVHATLAGIIYYSFPYLSLLTSLALIAVFMAFKGRITMREMLKKFTIPSNIIILSSLTAFFGFAIFSLGVLYSMATLTAAIIACATMPLPAGFYVLTIGLTRPGLGGMRQLASFLFLGLLSLSAASRGDSTLSFRLCTNECRQNFDCPVQPHAYRWTRDHCFKCRYECMWKTVDLFADDPPQFFGKWPFTAWWIGFGSHFYVIQEPASVIFSVMNFIAVYAMYMRIKKSVSLRYRMRKVWLGYCIVGMAAWTASIYFHSIDFWFSEILDYFSACALIVYAFFASISFTFKPLHRTPLGRVLWFVIGGALLIFYLNHISSLWEHFDYGYNMKCCVICSIVTALIYLGWLLLEWLRGRSRRSTQLLLRIILWSFGALAFELLDFAPILWTIDAHSLFHLATVPVPMWLAEFVLEEAEFEGNEAFKCVKQVCCYNCNRQPSYEDFNLSDSLIDD</sequence>
<dbReference type="GO" id="GO:0006986">
    <property type="term" value="P:response to unfolded protein"/>
    <property type="evidence" value="ECO:0007669"/>
    <property type="project" value="InterPro"/>
</dbReference>
<dbReference type="Pfam" id="PF04080">
    <property type="entry name" value="Per1"/>
    <property type="match status" value="1"/>
</dbReference>
<feature type="transmembrane region" description="Helical" evidence="8">
    <location>
        <begin position="408"/>
        <end position="431"/>
    </location>
</feature>
<keyword evidence="5" id="KW-0443">Lipid metabolism</keyword>
<feature type="transmembrane region" description="Helical" evidence="8">
    <location>
        <begin position="512"/>
        <end position="532"/>
    </location>
</feature>
<keyword evidence="10" id="KW-1185">Reference proteome</keyword>
<feature type="compositionally biased region" description="Acidic residues" evidence="7">
    <location>
        <begin position="265"/>
        <end position="278"/>
    </location>
</feature>
<feature type="transmembrane region" description="Helical" evidence="8">
    <location>
        <begin position="632"/>
        <end position="651"/>
    </location>
</feature>
<protein>
    <recommendedName>
        <fullName evidence="11">Post-GPI attachment to proteins factor 3</fullName>
    </recommendedName>
</protein>
<dbReference type="InterPro" id="IPR009617">
    <property type="entry name" value="Seipin"/>
</dbReference>
<keyword evidence="4 8" id="KW-1133">Transmembrane helix</keyword>
<feature type="transmembrane region" description="Helical" evidence="8">
    <location>
        <begin position="224"/>
        <end position="251"/>
    </location>
</feature>
<dbReference type="GO" id="GO:0140042">
    <property type="term" value="P:lipid droplet formation"/>
    <property type="evidence" value="ECO:0007669"/>
    <property type="project" value="UniProtKB-ARBA"/>
</dbReference>
<dbReference type="Pfam" id="PF06775">
    <property type="entry name" value="Seipin"/>
    <property type="match status" value="1"/>
</dbReference>
<evidence type="ECO:0000256" key="4">
    <source>
        <dbReference type="ARBA" id="ARBA00022989"/>
    </source>
</evidence>
<feature type="region of interest" description="Disordered" evidence="7">
    <location>
        <begin position="261"/>
        <end position="286"/>
    </location>
</feature>
<dbReference type="AlphaFoldDB" id="A0AA39HXQ4"/>
<keyword evidence="3" id="KW-0256">Endoplasmic reticulum</keyword>